<dbReference type="SMART" id="SM00213">
    <property type="entry name" value="UBQ"/>
    <property type="match status" value="1"/>
</dbReference>
<dbReference type="PANTHER" id="PTHR10677:SF3">
    <property type="entry name" value="FI07626P-RELATED"/>
    <property type="match status" value="1"/>
</dbReference>
<dbReference type="PANTHER" id="PTHR10677">
    <property type="entry name" value="UBIQUILIN"/>
    <property type="match status" value="1"/>
</dbReference>
<feature type="compositionally biased region" description="Gly residues" evidence="1">
    <location>
        <begin position="268"/>
        <end position="278"/>
    </location>
</feature>
<protein>
    <recommendedName>
        <fullName evidence="3">Ubiquitin-like domain-containing protein</fullName>
    </recommendedName>
</protein>
<feature type="compositionally biased region" description="Low complexity" evidence="1">
    <location>
        <begin position="178"/>
        <end position="193"/>
    </location>
</feature>
<feature type="region of interest" description="Disordered" evidence="1">
    <location>
        <begin position="174"/>
        <end position="199"/>
    </location>
</feature>
<name>A0ABD3M1Q8_9STRA</name>
<keyword evidence="5" id="KW-1185">Reference proteome</keyword>
<feature type="domain" description="Ubiquitin-like" evidence="3">
    <location>
        <begin position="93"/>
        <end position="159"/>
    </location>
</feature>
<feature type="compositionally biased region" description="Low complexity" evidence="1">
    <location>
        <begin position="66"/>
        <end position="83"/>
    </location>
</feature>
<feature type="region of interest" description="Disordered" evidence="1">
    <location>
        <begin position="61"/>
        <end position="83"/>
    </location>
</feature>
<sequence length="464" mass="50524">MRPIISSSRRNYNRIVANQDDTAASATAPNALAEPLSPSTSFADGDENCGSRNALSADLVGNQPISSSTSTTTTTTAASTLPPLLTPNIENEIHVTLMDGAQTKFNITCDAQWTVSEFKEVSSYVTKVPPRSQRLIHMGKLLQDSLTLGECGINEDGKIIHLFPKPNVVITNSNCEEGQSNNNNSDSDGSAQNTAADNTTGAHIPQIILDSEEASRRSQILILSSQEIFEAQHRVKLFSFLLMIISSMELLTLMTLYVGVPQEGDYPGYGPGGGGPGGSDSLPPGNPTDTPPSSSYGNAPMEMRTWQNSDYFDTLISAFGFYVSLLGIQATTENTNQLAKRYLSCLVLAAVGSNCYYYYLNVLAQERHAQDRNLPIDKYQLYTTSFVGILLPLTVWMLCILRAYQFQALIREAEIEAEERTRASYPGEEGTSNNNDNGNNSETSRTLQYGSEDLELTVERGVST</sequence>
<gene>
    <name evidence="4" type="ORF">ACHAWU_010164</name>
</gene>
<keyword evidence="2" id="KW-0472">Membrane</keyword>
<feature type="compositionally biased region" description="Low complexity" evidence="1">
    <location>
        <begin position="427"/>
        <end position="444"/>
    </location>
</feature>
<dbReference type="Gene3D" id="3.10.20.90">
    <property type="entry name" value="Phosphatidylinositol 3-kinase Catalytic Subunit, Chain A, domain 1"/>
    <property type="match status" value="1"/>
</dbReference>
<dbReference type="PROSITE" id="PS50053">
    <property type="entry name" value="UBIQUITIN_2"/>
    <property type="match status" value="1"/>
</dbReference>
<feature type="transmembrane region" description="Helical" evidence="2">
    <location>
        <begin position="379"/>
        <end position="401"/>
    </location>
</feature>
<feature type="region of interest" description="Disordered" evidence="1">
    <location>
        <begin position="420"/>
        <end position="452"/>
    </location>
</feature>
<keyword evidence="2" id="KW-0812">Transmembrane</keyword>
<dbReference type="InterPro" id="IPR000626">
    <property type="entry name" value="Ubiquitin-like_dom"/>
</dbReference>
<dbReference type="InterPro" id="IPR029071">
    <property type="entry name" value="Ubiquitin-like_domsf"/>
</dbReference>
<comment type="caution">
    <text evidence="4">The sequence shown here is derived from an EMBL/GenBank/DDBJ whole genome shotgun (WGS) entry which is preliminary data.</text>
</comment>
<feature type="transmembrane region" description="Helical" evidence="2">
    <location>
        <begin position="311"/>
        <end position="330"/>
    </location>
</feature>
<reference evidence="4 5" key="1">
    <citation type="submission" date="2024-10" db="EMBL/GenBank/DDBJ databases">
        <title>Updated reference genomes for cyclostephanoid diatoms.</title>
        <authorList>
            <person name="Roberts W.R."/>
            <person name="Alverson A.J."/>
        </authorList>
    </citation>
    <scope>NUCLEOTIDE SEQUENCE [LARGE SCALE GENOMIC DNA]</scope>
    <source>
        <strain evidence="4 5">AJA232-27</strain>
    </source>
</reference>
<evidence type="ECO:0000256" key="1">
    <source>
        <dbReference type="SAM" id="MobiDB-lite"/>
    </source>
</evidence>
<accession>A0ABD3M1Q8</accession>
<dbReference type="EMBL" id="JALLBG020000263">
    <property type="protein sequence ID" value="KAL3757532.1"/>
    <property type="molecule type" value="Genomic_DNA"/>
</dbReference>
<evidence type="ECO:0000259" key="3">
    <source>
        <dbReference type="PROSITE" id="PS50053"/>
    </source>
</evidence>
<organism evidence="4 5">
    <name type="scientific">Discostella pseudostelligera</name>
    <dbReference type="NCBI Taxonomy" id="259834"/>
    <lineage>
        <taxon>Eukaryota</taxon>
        <taxon>Sar</taxon>
        <taxon>Stramenopiles</taxon>
        <taxon>Ochrophyta</taxon>
        <taxon>Bacillariophyta</taxon>
        <taxon>Coscinodiscophyceae</taxon>
        <taxon>Thalassiosirophycidae</taxon>
        <taxon>Stephanodiscales</taxon>
        <taxon>Stephanodiscaceae</taxon>
        <taxon>Discostella</taxon>
    </lineage>
</organism>
<dbReference type="CDD" id="cd17039">
    <property type="entry name" value="Ubl_ubiquitin_like"/>
    <property type="match status" value="1"/>
</dbReference>
<feature type="region of interest" description="Disordered" evidence="1">
    <location>
        <begin position="268"/>
        <end position="299"/>
    </location>
</feature>
<dbReference type="Proteomes" id="UP001530293">
    <property type="component" value="Unassembled WGS sequence"/>
</dbReference>
<dbReference type="SUPFAM" id="SSF54236">
    <property type="entry name" value="Ubiquitin-like"/>
    <property type="match status" value="1"/>
</dbReference>
<feature type="transmembrane region" description="Helical" evidence="2">
    <location>
        <begin position="237"/>
        <end position="260"/>
    </location>
</feature>
<evidence type="ECO:0000256" key="2">
    <source>
        <dbReference type="SAM" id="Phobius"/>
    </source>
</evidence>
<proteinExistence type="predicted"/>
<dbReference type="Pfam" id="PF00240">
    <property type="entry name" value="ubiquitin"/>
    <property type="match status" value="1"/>
</dbReference>
<dbReference type="AlphaFoldDB" id="A0ABD3M1Q8"/>
<feature type="transmembrane region" description="Helical" evidence="2">
    <location>
        <begin position="342"/>
        <end position="359"/>
    </location>
</feature>
<keyword evidence="2" id="KW-1133">Transmembrane helix</keyword>
<evidence type="ECO:0000313" key="4">
    <source>
        <dbReference type="EMBL" id="KAL3757532.1"/>
    </source>
</evidence>
<evidence type="ECO:0000313" key="5">
    <source>
        <dbReference type="Proteomes" id="UP001530293"/>
    </source>
</evidence>
<dbReference type="InterPro" id="IPR015496">
    <property type="entry name" value="Ubiquilin"/>
</dbReference>